<dbReference type="PANTHER" id="PTHR43649">
    <property type="entry name" value="ARABINOSE-BINDING PROTEIN-RELATED"/>
    <property type="match status" value="1"/>
</dbReference>
<reference evidence="3 4" key="1">
    <citation type="submission" date="2017-03" db="EMBL/GenBank/DDBJ databases">
        <title>Isolation of Levoglucosan Utilizing Bacteria.</title>
        <authorList>
            <person name="Arya A.S."/>
        </authorList>
    </citation>
    <scope>NUCLEOTIDE SEQUENCE [LARGE SCALE GENOMIC DNA]</scope>
    <source>
        <strain evidence="3 4">MEC069</strain>
    </source>
</reference>
<evidence type="ECO:0000313" key="3">
    <source>
        <dbReference type="EMBL" id="TFE86923.1"/>
    </source>
</evidence>
<evidence type="ECO:0008006" key="5">
    <source>
        <dbReference type="Google" id="ProtNLM"/>
    </source>
</evidence>
<feature type="signal peptide" evidence="2">
    <location>
        <begin position="1"/>
        <end position="38"/>
    </location>
</feature>
<dbReference type="Gene3D" id="3.40.190.10">
    <property type="entry name" value="Periplasmic binding protein-like II"/>
    <property type="match status" value="2"/>
</dbReference>
<dbReference type="Pfam" id="PF01547">
    <property type="entry name" value="SBP_bac_1"/>
    <property type="match status" value="1"/>
</dbReference>
<feature type="compositionally biased region" description="Low complexity" evidence="1">
    <location>
        <begin position="38"/>
        <end position="57"/>
    </location>
</feature>
<dbReference type="PROSITE" id="PS51257">
    <property type="entry name" value="PROKAR_LIPOPROTEIN"/>
    <property type="match status" value="1"/>
</dbReference>
<sequence length="459" mass="51194">MKMKGRKRLKKKKFSFSLTIVLVLIASLIAACSNGSKGATNTAAPTTGATTATPSSNNPKDVTLRFSWWGAQDRNKATLEAIDLYMKKNPGVKIQGEYMDYNGFYEKLVAQLSGGTAPDIIQIVDRWFLDLAGQKPFLLDLDTQKSIDFSTVDPEFMKTQLFNGKKVGFPTGLQGGVLLYNKAFFKKFGIPEDTVWTWDNLIEWGKKVQAQDKNSYLFSTDSDELDTLLRTYQKQLTGNQWIKDDYSFGWTKDDMVKMLTFTKSLFDQGVTEPLAKAILYKNKSNENPAWIKGTLGMQYKFISLIPNYLKIKEHELGVAALPVGNGMKDTGVYTGSTLLLSINAASKNAEEAAKFINWMSNDPEAIGILGTTRGVPATQKARDLLLKDNKIDPLVNQALETALKTSSKVLPDNAVSQNQELYKIWTDTLDQVGYGKMTPEQATDELIKQFDAKLKTLKK</sequence>
<dbReference type="InterPro" id="IPR050490">
    <property type="entry name" value="Bact_solute-bd_prot1"/>
</dbReference>
<dbReference type="AlphaFoldDB" id="A0A4Y8PZT6"/>
<feature type="chain" id="PRO_5021353582" description="ABC transporter substrate-binding protein" evidence="2">
    <location>
        <begin position="39"/>
        <end position="459"/>
    </location>
</feature>
<keyword evidence="2" id="KW-0732">Signal</keyword>
<feature type="region of interest" description="Disordered" evidence="1">
    <location>
        <begin position="38"/>
        <end position="58"/>
    </location>
</feature>
<dbReference type="InterPro" id="IPR006059">
    <property type="entry name" value="SBP"/>
</dbReference>
<comment type="caution">
    <text evidence="3">The sequence shown here is derived from an EMBL/GenBank/DDBJ whole genome shotgun (WGS) entry which is preliminary data.</text>
</comment>
<accession>A0A4Y8PZT6</accession>
<gene>
    <name evidence="3" type="ORF">B5M42_13650</name>
</gene>
<keyword evidence="4" id="KW-1185">Reference proteome</keyword>
<dbReference type="OrthoDB" id="7918484at2"/>
<dbReference type="Proteomes" id="UP000298246">
    <property type="component" value="Unassembled WGS sequence"/>
</dbReference>
<evidence type="ECO:0000313" key="4">
    <source>
        <dbReference type="Proteomes" id="UP000298246"/>
    </source>
</evidence>
<evidence type="ECO:0000256" key="2">
    <source>
        <dbReference type="SAM" id="SignalP"/>
    </source>
</evidence>
<dbReference type="PANTHER" id="PTHR43649:SF11">
    <property type="entry name" value="ABC TRANSPORTER SUBSTRATE-BINDING PROTEIN YESO-RELATED"/>
    <property type="match status" value="1"/>
</dbReference>
<proteinExistence type="predicted"/>
<organism evidence="3 4">
    <name type="scientific">Paenibacillus athensensis</name>
    <dbReference type="NCBI Taxonomy" id="1967502"/>
    <lineage>
        <taxon>Bacteria</taxon>
        <taxon>Bacillati</taxon>
        <taxon>Bacillota</taxon>
        <taxon>Bacilli</taxon>
        <taxon>Bacillales</taxon>
        <taxon>Paenibacillaceae</taxon>
        <taxon>Paenibacillus</taxon>
    </lineage>
</organism>
<protein>
    <recommendedName>
        <fullName evidence="5">ABC transporter substrate-binding protein</fullName>
    </recommendedName>
</protein>
<evidence type="ECO:0000256" key="1">
    <source>
        <dbReference type="SAM" id="MobiDB-lite"/>
    </source>
</evidence>
<name>A0A4Y8PZT6_9BACL</name>
<dbReference type="EMBL" id="MYFO01000016">
    <property type="protein sequence ID" value="TFE86923.1"/>
    <property type="molecule type" value="Genomic_DNA"/>
</dbReference>
<dbReference type="SUPFAM" id="SSF53850">
    <property type="entry name" value="Periplasmic binding protein-like II"/>
    <property type="match status" value="1"/>
</dbReference>